<organism evidence="7 8">
    <name type="scientific">Aureococcus anophagefferens</name>
    <name type="common">Harmful bloom alga</name>
    <dbReference type="NCBI Taxonomy" id="44056"/>
    <lineage>
        <taxon>Eukaryota</taxon>
        <taxon>Sar</taxon>
        <taxon>Stramenopiles</taxon>
        <taxon>Ochrophyta</taxon>
        <taxon>Pelagophyceae</taxon>
        <taxon>Pelagomonadales</taxon>
        <taxon>Pelagomonadaceae</taxon>
        <taxon>Aureococcus</taxon>
    </lineage>
</organism>
<dbReference type="Gene3D" id="3.30.470.20">
    <property type="entry name" value="ATP-grasp fold, B domain"/>
    <property type="match status" value="1"/>
</dbReference>
<evidence type="ECO:0000313" key="7">
    <source>
        <dbReference type="EMBL" id="KAK7242865.1"/>
    </source>
</evidence>
<evidence type="ECO:0000313" key="8">
    <source>
        <dbReference type="Proteomes" id="UP001363151"/>
    </source>
</evidence>
<feature type="compositionally biased region" description="Acidic residues" evidence="6">
    <location>
        <begin position="27"/>
        <end position="36"/>
    </location>
</feature>
<keyword evidence="8" id="KW-1185">Reference proteome</keyword>
<evidence type="ECO:0000256" key="5">
    <source>
        <dbReference type="ARBA" id="ARBA00022840"/>
    </source>
</evidence>
<accession>A0ABR1G3G9</accession>
<dbReference type="Proteomes" id="UP001363151">
    <property type="component" value="Unassembled WGS sequence"/>
</dbReference>
<name>A0ABR1G3G9_AURAN</name>
<feature type="compositionally biased region" description="Basic and acidic residues" evidence="6">
    <location>
        <begin position="795"/>
        <end position="804"/>
    </location>
</feature>
<dbReference type="PROSITE" id="PS51221">
    <property type="entry name" value="TTL"/>
    <property type="match status" value="1"/>
</dbReference>
<proteinExistence type="predicted"/>
<keyword evidence="5" id="KW-0067">ATP-binding</keyword>
<feature type="compositionally biased region" description="Basic and acidic residues" evidence="6">
    <location>
        <begin position="176"/>
        <end position="194"/>
    </location>
</feature>
<keyword evidence="2" id="KW-0963">Cytoplasm</keyword>
<evidence type="ECO:0000256" key="4">
    <source>
        <dbReference type="ARBA" id="ARBA00022741"/>
    </source>
</evidence>
<feature type="compositionally biased region" description="Pro residues" evidence="6">
    <location>
        <begin position="945"/>
        <end position="955"/>
    </location>
</feature>
<feature type="region of interest" description="Disordered" evidence="6">
    <location>
        <begin position="795"/>
        <end position="814"/>
    </location>
</feature>
<dbReference type="PANTHER" id="PTHR45870:SF2">
    <property type="entry name" value="TUBULIN MONOGLYCYLASE TTLL3"/>
    <property type="match status" value="1"/>
</dbReference>
<feature type="region of interest" description="Disordered" evidence="6">
    <location>
        <begin position="100"/>
        <end position="219"/>
    </location>
</feature>
<dbReference type="PANTHER" id="PTHR45870">
    <property type="entry name" value="TUBULIN MONOGLYCYLASE TTLL3"/>
    <property type="match status" value="1"/>
</dbReference>
<dbReference type="InterPro" id="IPR004344">
    <property type="entry name" value="TTL/TTLL_fam"/>
</dbReference>
<evidence type="ECO:0000256" key="6">
    <source>
        <dbReference type="SAM" id="MobiDB-lite"/>
    </source>
</evidence>
<feature type="compositionally biased region" description="Basic and acidic residues" evidence="6">
    <location>
        <begin position="115"/>
        <end position="126"/>
    </location>
</feature>
<sequence>MLDGVQDPEGALPPSPGVPDPIPIVPWDEDDDDLGDYGDRGGDLLEQYGQHADGGEEEEEEEAEDEEDEDARELAYGDDARLRDDKEQYKRLMATLVKKRRSELAAAEESEAEQEAFRKKVKEAGLRPRKRPRSAGGGDGGDLPAPPPAQGSAAKAANALRPRKVLEKQNVTDAPAAEKKEPTPEEKAALAERKKAQRASVDRLLATTKPKEGGQLGRDFEDYKRKQGIADDTKVFCMTGWYPCVKDALLDRGWHFNDDRESEYFDLKWTLRSNELNQRDLKPWQLTNHFLKNTAITTKAGLTKSLRGLHWFADASSGGDLPRAHDLSNGTSFRQFLDDFRGMEAERVLKLGAAPPAADDLDELDGVLEGAGGPPRFNEATVRLALHVCWKKQRQYLDDDAELERGLRVAPRRGGRVGGAPRVPRLRGLVIDLPRDMPPPMDADMNIGDDEAELREKKALKKEDGDKAGSILARAREERLAKAKRADDVDRRLEIRDDVARAPVVVSRALLDEIDWCFDMLAEHDPQFHLNGGRETSRNLWIAKPAAKSRGRGIATFDDLDKMLDHCDAKTGGSGALWIVQKYMESQLLIAERKFDLRQWVLVTDWNPLTIYFYDECYARFSAEKYSDTSESLENPFVHMVNNSIVKNSDKFHAKVVAENGVEVVDCMWSLDDFRNFLNWREAKAAPAADAPERAKAAHRAAASGGDVFRELIQPKMIEIATRALQCAQEAVEHRKNSWELYGYDFMIDGELNPWLIEVNSSPACDYSTKVTERYVQKALVDVLKVTVDRRKWEAEGGADRGAEPPDAGGWRPAHAGAFVETPIASLTGGDICCVGAKVTAPRTVKLRLQAAKQAALAAQRLAAAQKRKELADRHGASKAAPRSPRSPRSPKPGLETEGLEVTNGENSPRKRAARGDDSSDDADSILDGDDDATQPTPTEAVPAKPAPKPSPEKPPNAAHAKAAPPNAKAVAVTTFEFN</sequence>
<comment type="subcellular location">
    <subcellularLocation>
        <location evidence="1">Cytoplasm</location>
    </subcellularLocation>
</comment>
<evidence type="ECO:0000256" key="2">
    <source>
        <dbReference type="ARBA" id="ARBA00022490"/>
    </source>
</evidence>
<feature type="compositionally biased region" description="Basic and acidic residues" evidence="6">
    <location>
        <begin position="867"/>
        <end position="876"/>
    </location>
</feature>
<feature type="compositionally biased region" description="Low complexity" evidence="6">
    <location>
        <begin position="956"/>
        <end position="968"/>
    </location>
</feature>
<keyword evidence="3" id="KW-0436">Ligase</keyword>
<dbReference type="Pfam" id="PF03133">
    <property type="entry name" value="TTL"/>
    <property type="match status" value="1"/>
</dbReference>
<feature type="compositionally biased region" description="Acidic residues" evidence="6">
    <location>
        <begin position="919"/>
        <end position="933"/>
    </location>
</feature>
<feature type="region of interest" description="Disordered" evidence="6">
    <location>
        <begin position="1"/>
        <end position="88"/>
    </location>
</feature>
<dbReference type="InterPro" id="IPR051437">
    <property type="entry name" value="TTLL_monoglycylase"/>
</dbReference>
<reference evidence="7 8" key="1">
    <citation type="submission" date="2024-03" db="EMBL/GenBank/DDBJ databases">
        <title>Aureococcus anophagefferens CCMP1851 and Kratosvirus quantuckense: Draft genome of a second virus-susceptible host strain in the model system.</title>
        <authorList>
            <person name="Chase E."/>
            <person name="Truchon A.R."/>
            <person name="Schepens W."/>
            <person name="Wilhelm S.W."/>
        </authorList>
    </citation>
    <scope>NUCLEOTIDE SEQUENCE [LARGE SCALE GENOMIC DNA]</scope>
    <source>
        <strain evidence="7 8">CCMP1851</strain>
    </source>
</reference>
<evidence type="ECO:0000256" key="1">
    <source>
        <dbReference type="ARBA" id="ARBA00004496"/>
    </source>
</evidence>
<feature type="region of interest" description="Disordered" evidence="6">
    <location>
        <begin position="866"/>
        <end position="968"/>
    </location>
</feature>
<keyword evidence="4" id="KW-0547">Nucleotide-binding</keyword>
<dbReference type="SUPFAM" id="SSF56059">
    <property type="entry name" value="Glutathione synthetase ATP-binding domain-like"/>
    <property type="match status" value="1"/>
</dbReference>
<evidence type="ECO:0000256" key="3">
    <source>
        <dbReference type="ARBA" id="ARBA00022598"/>
    </source>
</evidence>
<gene>
    <name evidence="7" type="primary">TTLL8</name>
    <name evidence="7" type="ORF">SO694_00015482</name>
</gene>
<comment type="caution">
    <text evidence="7">The sequence shown here is derived from an EMBL/GenBank/DDBJ whole genome shotgun (WGS) entry which is preliminary data.</text>
</comment>
<dbReference type="EMBL" id="JBBJCI010000140">
    <property type="protein sequence ID" value="KAK7242865.1"/>
    <property type="molecule type" value="Genomic_DNA"/>
</dbReference>
<protein>
    <submittedName>
        <fullName evidence="7">Tubulin tyrosine ligase-like protein</fullName>
    </submittedName>
</protein>
<feature type="compositionally biased region" description="Basic and acidic residues" evidence="6">
    <location>
        <begin position="72"/>
        <end position="88"/>
    </location>
</feature>
<feature type="compositionally biased region" description="Acidic residues" evidence="6">
    <location>
        <begin position="55"/>
        <end position="71"/>
    </location>
</feature>
<feature type="compositionally biased region" description="Pro residues" evidence="6">
    <location>
        <begin position="11"/>
        <end position="24"/>
    </location>
</feature>